<evidence type="ECO:0000313" key="10">
    <source>
        <dbReference type="Proteomes" id="UP000253370"/>
    </source>
</evidence>
<evidence type="ECO:0000256" key="6">
    <source>
        <dbReference type="ARBA" id="ARBA00023065"/>
    </source>
</evidence>
<evidence type="ECO:0000256" key="3">
    <source>
        <dbReference type="ARBA" id="ARBA00022538"/>
    </source>
</evidence>
<dbReference type="EMBL" id="QNTQ01000005">
    <property type="protein sequence ID" value="RBI86354.1"/>
    <property type="molecule type" value="Genomic_DNA"/>
</dbReference>
<keyword evidence="3" id="KW-0633">Potassium transport</keyword>
<dbReference type="PROSITE" id="PS51202">
    <property type="entry name" value="RCK_C"/>
    <property type="match status" value="1"/>
</dbReference>
<keyword evidence="10" id="KW-1185">Reference proteome</keyword>
<gene>
    <name evidence="9" type="ORF">DRV85_06295</name>
</gene>
<protein>
    <recommendedName>
        <fullName evidence="1">Trk system potassium uptake protein TrkA</fullName>
    </recommendedName>
</protein>
<dbReference type="SUPFAM" id="SSF51735">
    <property type="entry name" value="NAD(P)-binding Rossmann-fold domains"/>
    <property type="match status" value="1"/>
</dbReference>
<dbReference type="Proteomes" id="UP000253370">
    <property type="component" value="Unassembled WGS sequence"/>
</dbReference>
<dbReference type="Pfam" id="PF02080">
    <property type="entry name" value="TrkA_C"/>
    <property type="match status" value="1"/>
</dbReference>
<sequence length="223" mass="23973">MRIVIVGASRFGIATAEQLVEEGHDVVLVDQDGAKLERLAEEIDCGFLEGDGSLPSVLRDAYADGADALVLLTNVDDVNILAALVGRSVGYPRVVPQIVRRQLLAVCDELGLENLITPHATVARSIVRSLEEHADTALDLRAYSGFDVLGYKVQAAQDGQGVSDLGLPKQARAIALTREGEDRLLDEDTTVREGDLLIVAVAPDAQDRMDQLFAEPEDNSDAE</sequence>
<dbReference type="PROSITE" id="PS51201">
    <property type="entry name" value="RCK_N"/>
    <property type="match status" value="1"/>
</dbReference>
<keyword evidence="5" id="KW-0520">NAD</keyword>
<dbReference type="InterPro" id="IPR006036">
    <property type="entry name" value="K_uptake_TrkA"/>
</dbReference>
<dbReference type="GO" id="GO:0015079">
    <property type="term" value="F:potassium ion transmembrane transporter activity"/>
    <property type="evidence" value="ECO:0007669"/>
    <property type="project" value="InterPro"/>
</dbReference>
<dbReference type="PANTHER" id="PTHR43833:SF5">
    <property type="entry name" value="TRK SYSTEM POTASSIUM UPTAKE PROTEIN TRKA"/>
    <property type="match status" value="1"/>
</dbReference>
<feature type="domain" description="RCK C-terminal" evidence="8">
    <location>
        <begin position="135"/>
        <end position="215"/>
    </location>
</feature>
<feature type="domain" description="RCK N-terminal" evidence="7">
    <location>
        <begin position="1"/>
        <end position="121"/>
    </location>
</feature>
<name>A0A365UB32_9RHOB</name>
<dbReference type="AlphaFoldDB" id="A0A365UB32"/>
<dbReference type="PANTHER" id="PTHR43833">
    <property type="entry name" value="POTASSIUM CHANNEL PROTEIN 2-RELATED-RELATED"/>
    <property type="match status" value="1"/>
</dbReference>
<dbReference type="Pfam" id="PF02254">
    <property type="entry name" value="TrkA_N"/>
    <property type="match status" value="1"/>
</dbReference>
<reference evidence="9 10" key="1">
    <citation type="submission" date="2018-07" db="EMBL/GenBank/DDBJ databases">
        <title>Rhodosalinus sp. strain E84T genomic sequence and assembly.</title>
        <authorList>
            <person name="Liu Z.-W."/>
            <person name="Lu D.-C."/>
        </authorList>
    </citation>
    <scope>NUCLEOTIDE SEQUENCE [LARGE SCALE GENOMIC DNA]</scope>
    <source>
        <strain evidence="9 10">E84</strain>
    </source>
</reference>
<keyword evidence="2" id="KW-0813">Transport</keyword>
<organism evidence="9 10">
    <name type="scientific">Rhodosalinus halophilus</name>
    <dbReference type="NCBI Taxonomy" id="2259333"/>
    <lineage>
        <taxon>Bacteria</taxon>
        <taxon>Pseudomonadati</taxon>
        <taxon>Pseudomonadota</taxon>
        <taxon>Alphaproteobacteria</taxon>
        <taxon>Rhodobacterales</taxon>
        <taxon>Paracoccaceae</taxon>
        <taxon>Rhodosalinus</taxon>
    </lineage>
</organism>
<evidence type="ECO:0000313" key="9">
    <source>
        <dbReference type="EMBL" id="RBI86354.1"/>
    </source>
</evidence>
<dbReference type="GO" id="GO:0005886">
    <property type="term" value="C:plasma membrane"/>
    <property type="evidence" value="ECO:0007669"/>
    <property type="project" value="InterPro"/>
</dbReference>
<comment type="caution">
    <text evidence="9">The sequence shown here is derived from an EMBL/GenBank/DDBJ whole genome shotgun (WGS) entry which is preliminary data.</text>
</comment>
<evidence type="ECO:0000256" key="4">
    <source>
        <dbReference type="ARBA" id="ARBA00022958"/>
    </source>
</evidence>
<evidence type="ECO:0000259" key="7">
    <source>
        <dbReference type="PROSITE" id="PS51201"/>
    </source>
</evidence>
<dbReference type="InterPro" id="IPR006037">
    <property type="entry name" value="RCK_C"/>
</dbReference>
<dbReference type="InterPro" id="IPR036721">
    <property type="entry name" value="RCK_C_sf"/>
</dbReference>
<dbReference type="InterPro" id="IPR036291">
    <property type="entry name" value="NAD(P)-bd_dom_sf"/>
</dbReference>
<accession>A0A365UB32</accession>
<evidence type="ECO:0000256" key="2">
    <source>
        <dbReference type="ARBA" id="ARBA00022448"/>
    </source>
</evidence>
<dbReference type="InterPro" id="IPR050721">
    <property type="entry name" value="Trk_Ktr_HKT_K-transport"/>
</dbReference>
<dbReference type="InterPro" id="IPR003148">
    <property type="entry name" value="RCK_N"/>
</dbReference>
<keyword evidence="6" id="KW-0406">Ion transport</keyword>
<evidence type="ECO:0000256" key="1">
    <source>
        <dbReference type="ARBA" id="ARBA00017378"/>
    </source>
</evidence>
<dbReference type="Gene3D" id="3.40.50.720">
    <property type="entry name" value="NAD(P)-binding Rossmann-like Domain"/>
    <property type="match status" value="1"/>
</dbReference>
<dbReference type="PRINTS" id="PR00335">
    <property type="entry name" value="KUPTAKETRKA"/>
</dbReference>
<keyword evidence="4" id="KW-0630">Potassium</keyword>
<dbReference type="OrthoDB" id="7375203at2"/>
<dbReference type="Gene3D" id="3.30.70.1450">
    <property type="entry name" value="Regulator of K+ conductance, C-terminal domain"/>
    <property type="match status" value="1"/>
</dbReference>
<proteinExistence type="predicted"/>
<evidence type="ECO:0000259" key="8">
    <source>
        <dbReference type="PROSITE" id="PS51202"/>
    </source>
</evidence>
<dbReference type="SUPFAM" id="SSF116726">
    <property type="entry name" value="TrkA C-terminal domain-like"/>
    <property type="match status" value="1"/>
</dbReference>
<evidence type="ECO:0000256" key="5">
    <source>
        <dbReference type="ARBA" id="ARBA00023027"/>
    </source>
</evidence>